<sequence>EESEAFFSDAENGFYFDSDSNIDMMDVINNVYNMDTVDVINNSFSLSTTNSRSMFKNVTNNLSNLTYIIKMDENSASNLNTIHSEDDSKSDLIGTSEEPLSDFDNEL</sequence>
<name>A0A9N9JN82_9GLOM</name>
<dbReference type="AlphaFoldDB" id="A0A9N9JN82"/>
<comment type="caution">
    <text evidence="2">The sequence shown here is derived from an EMBL/GenBank/DDBJ whole genome shotgun (WGS) entry which is preliminary data.</text>
</comment>
<reference evidence="2" key="1">
    <citation type="submission" date="2021-06" db="EMBL/GenBank/DDBJ databases">
        <authorList>
            <person name="Kallberg Y."/>
            <person name="Tangrot J."/>
            <person name="Rosling A."/>
        </authorList>
    </citation>
    <scope>NUCLEOTIDE SEQUENCE</scope>
    <source>
        <strain evidence="2">IN212</strain>
    </source>
</reference>
<evidence type="ECO:0000313" key="2">
    <source>
        <dbReference type="EMBL" id="CAG8788895.1"/>
    </source>
</evidence>
<keyword evidence="3" id="KW-1185">Reference proteome</keyword>
<accession>A0A9N9JN82</accession>
<proteinExistence type="predicted"/>
<feature type="region of interest" description="Disordered" evidence="1">
    <location>
        <begin position="79"/>
        <end position="107"/>
    </location>
</feature>
<organism evidence="2 3">
    <name type="scientific">Racocetra fulgida</name>
    <dbReference type="NCBI Taxonomy" id="60492"/>
    <lineage>
        <taxon>Eukaryota</taxon>
        <taxon>Fungi</taxon>
        <taxon>Fungi incertae sedis</taxon>
        <taxon>Mucoromycota</taxon>
        <taxon>Glomeromycotina</taxon>
        <taxon>Glomeromycetes</taxon>
        <taxon>Diversisporales</taxon>
        <taxon>Gigasporaceae</taxon>
        <taxon>Racocetra</taxon>
    </lineage>
</organism>
<protein>
    <submittedName>
        <fullName evidence="2">8057_t:CDS:1</fullName>
    </submittedName>
</protein>
<gene>
    <name evidence="2" type="ORF">RFULGI_LOCUS16547</name>
</gene>
<feature type="non-terminal residue" evidence="2">
    <location>
        <position position="107"/>
    </location>
</feature>
<evidence type="ECO:0000313" key="3">
    <source>
        <dbReference type="Proteomes" id="UP000789396"/>
    </source>
</evidence>
<dbReference type="EMBL" id="CAJVPZ010059289">
    <property type="protein sequence ID" value="CAG8788895.1"/>
    <property type="molecule type" value="Genomic_DNA"/>
</dbReference>
<feature type="non-terminal residue" evidence="2">
    <location>
        <position position="1"/>
    </location>
</feature>
<evidence type="ECO:0000256" key="1">
    <source>
        <dbReference type="SAM" id="MobiDB-lite"/>
    </source>
</evidence>
<dbReference type="Proteomes" id="UP000789396">
    <property type="component" value="Unassembled WGS sequence"/>
</dbReference>